<dbReference type="InParanoid" id="A0A0C3GA88"/>
<dbReference type="HOGENOM" id="CLU_1190282_0_0_1"/>
<reference evidence="2" key="2">
    <citation type="submission" date="2015-01" db="EMBL/GenBank/DDBJ databases">
        <title>Evolutionary Origins and Diversification of the Mycorrhizal Mutualists.</title>
        <authorList>
            <consortium name="DOE Joint Genome Institute"/>
            <consortium name="Mycorrhizal Genomics Consortium"/>
            <person name="Kohler A."/>
            <person name="Kuo A."/>
            <person name="Nagy L.G."/>
            <person name="Floudas D."/>
            <person name="Copeland A."/>
            <person name="Barry K.W."/>
            <person name="Cichocki N."/>
            <person name="Veneault-Fourrey C."/>
            <person name="LaButti K."/>
            <person name="Lindquist E.A."/>
            <person name="Lipzen A."/>
            <person name="Lundell T."/>
            <person name="Morin E."/>
            <person name="Murat C."/>
            <person name="Riley R."/>
            <person name="Ohm R."/>
            <person name="Sun H."/>
            <person name="Tunlid A."/>
            <person name="Henrissat B."/>
            <person name="Grigoriev I.V."/>
            <person name="Hibbett D.S."/>
            <person name="Martin F."/>
        </authorList>
    </citation>
    <scope>NUCLEOTIDE SEQUENCE [LARGE SCALE GENOMIC DNA]</scope>
    <source>
        <strain evidence="2">F 1598</strain>
    </source>
</reference>
<organism evidence="1 2">
    <name type="scientific">Piloderma croceum (strain F 1598)</name>
    <dbReference type="NCBI Taxonomy" id="765440"/>
    <lineage>
        <taxon>Eukaryota</taxon>
        <taxon>Fungi</taxon>
        <taxon>Dikarya</taxon>
        <taxon>Basidiomycota</taxon>
        <taxon>Agaricomycotina</taxon>
        <taxon>Agaricomycetes</taxon>
        <taxon>Agaricomycetidae</taxon>
        <taxon>Atheliales</taxon>
        <taxon>Atheliaceae</taxon>
        <taxon>Piloderma</taxon>
    </lineage>
</organism>
<proteinExistence type="predicted"/>
<dbReference type="Proteomes" id="UP000054166">
    <property type="component" value="Unassembled WGS sequence"/>
</dbReference>
<evidence type="ECO:0000313" key="1">
    <source>
        <dbReference type="EMBL" id="KIM88629.1"/>
    </source>
</evidence>
<keyword evidence="2" id="KW-1185">Reference proteome</keyword>
<protein>
    <submittedName>
        <fullName evidence="1">Uncharacterized protein</fullName>
    </submittedName>
</protein>
<reference evidence="1 2" key="1">
    <citation type="submission" date="2014-04" db="EMBL/GenBank/DDBJ databases">
        <authorList>
            <consortium name="DOE Joint Genome Institute"/>
            <person name="Kuo A."/>
            <person name="Tarkka M."/>
            <person name="Buscot F."/>
            <person name="Kohler A."/>
            <person name="Nagy L.G."/>
            <person name="Floudas D."/>
            <person name="Copeland A."/>
            <person name="Barry K.W."/>
            <person name="Cichocki N."/>
            <person name="Veneault-Fourrey C."/>
            <person name="LaButti K."/>
            <person name="Lindquist E.A."/>
            <person name="Lipzen A."/>
            <person name="Lundell T."/>
            <person name="Morin E."/>
            <person name="Murat C."/>
            <person name="Sun H."/>
            <person name="Tunlid A."/>
            <person name="Henrissat B."/>
            <person name="Grigoriev I.V."/>
            <person name="Hibbett D.S."/>
            <person name="Martin F."/>
            <person name="Nordberg H.P."/>
            <person name="Cantor M.N."/>
            <person name="Hua S.X."/>
        </authorList>
    </citation>
    <scope>NUCLEOTIDE SEQUENCE [LARGE SCALE GENOMIC DNA]</scope>
    <source>
        <strain evidence="1 2">F 1598</strain>
    </source>
</reference>
<name>A0A0C3GA88_PILCF</name>
<gene>
    <name evidence="1" type="ORF">PILCRDRAFT_233359</name>
</gene>
<dbReference type="OrthoDB" id="3270067at2759"/>
<evidence type="ECO:0000313" key="2">
    <source>
        <dbReference type="Proteomes" id="UP000054166"/>
    </source>
</evidence>
<accession>A0A0C3GA88</accession>
<dbReference type="EMBL" id="KN832976">
    <property type="protein sequence ID" value="KIM88629.1"/>
    <property type="molecule type" value="Genomic_DNA"/>
</dbReference>
<sequence>MPSPINDSLWLLFRLMATSSRHDHISTWPDRQPHVWFESLDLFSPRPALVSSSSVGFRLSRHSSNFITSSDLVSMSYIHSIVRVHFATVLASPSHDRPRRAGLVYPKVAQSKGSSDRSTSKDLRWEWSSTLSSSSAIARRSSVMERLSMKSSMIIRSTYTTTVVVDSFNDVAFMEFTSPKSKPTTQGMLLMCRSILVTPFCARQSYHSSLTSLHTHTSVSSIGSEGSLKTVSG</sequence>
<dbReference type="AlphaFoldDB" id="A0A0C3GA88"/>